<protein>
    <submittedName>
        <fullName evidence="1">Rubredoxin family protein</fullName>
    </submittedName>
</protein>
<proteinExistence type="predicted"/>
<dbReference type="EMBL" id="CM051397">
    <property type="protein sequence ID" value="KAJ4720984.1"/>
    <property type="molecule type" value="Genomic_DNA"/>
</dbReference>
<gene>
    <name evidence="1" type="ORF">OWV82_008719</name>
</gene>
<sequence>MSSAAAVVAGASSSCSASSTFTRSRTHLSLKINPKPSQSHTQKTGFQGLSLQEAKRDVSEAFLAVRKSSTLAFTRGLEIRARTARSSNIEVEVDKPLGLTLGQKPGGGVIITAVDGGGNAAKAGLKAGDQVLYTSSFFGDELWPADKLGFTKTAIQAKPDSVYFVVSRGAEVDVKRLPKRPAPPRFGRKLTEAQKAKATHICLDCGYIYTMSKPFDEQPDTYVCPQCRAPKKRFARYDVNTGKPIGGGLPPIGVIIGLVAGIGGVGALLVYGLQ</sequence>
<evidence type="ECO:0000313" key="1">
    <source>
        <dbReference type="EMBL" id="KAJ4720984.1"/>
    </source>
</evidence>
<name>A0ACC1YC43_MELAZ</name>
<dbReference type="Proteomes" id="UP001164539">
    <property type="component" value="Chromosome 4"/>
</dbReference>
<keyword evidence="2" id="KW-1185">Reference proteome</keyword>
<comment type="caution">
    <text evidence="1">The sequence shown here is derived from an EMBL/GenBank/DDBJ whole genome shotgun (WGS) entry which is preliminary data.</text>
</comment>
<evidence type="ECO:0000313" key="2">
    <source>
        <dbReference type="Proteomes" id="UP001164539"/>
    </source>
</evidence>
<reference evidence="1 2" key="1">
    <citation type="journal article" date="2023" name="Science">
        <title>Complex scaffold remodeling in plant triterpene biosynthesis.</title>
        <authorList>
            <person name="De La Pena R."/>
            <person name="Hodgson H."/>
            <person name="Liu J.C."/>
            <person name="Stephenson M.J."/>
            <person name="Martin A.C."/>
            <person name="Owen C."/>
            <person name="Harkess A."/>
            <person name="Leebens-Mack J."/>
            <person name="Jimenez L.E."/>
            <person name="Osbourn A."/>
            <person name="Sattely E.S."/>
        </authorList>
    </citation>
    <scope>NUCLEOTIDE SEQUENCE [LARGE SCALE GENOMIC DNA]</scope>
    <source>
        <strain evidence="2">cv. JPN11</strain>
        <tissue evidence="1">Leaf</tissue>
    </source>
</reference>
<organism evidence="1 2">
    <name type="scientific">Melia azedarach</name>
    <name type="common">Chinaberry tree</name>
    <dbReference type="NCBI Taxonomy" id="155640"/>
    <lineage>
        <taxon>Eukaryota</taxon>
        <taxon>Viridiplantae</taxon>
        <taxon>Streptophyta</taxon>
        <taxon>Embryophyta</taxon>
        <taxon>Tracheophyta</taxon>
        <taxon>Spermatophyta</taxon>
        <taxon>Magnoliopsida</taxon>
        <taxon>eudicotyledons</taxon>
        <taxon>Gunneridae</taxon>
        <taxon>Pentapetalae</taxon>
        <taxon>rosids</taxon>
        <taxon>malvids</taxon>
        <taxon>Sapindales</taxon>
        <taxon>Meliaceae</taxon>
        <taxon>Melia</taxon>
    </lineage>
</organism>
<accession>A0ACC1YC43</accession>